<dbReference type="PROSITE" id="PS51257">
    <property type="entry name" value="PROKAR_LIPOPROTEIN"/>
    <property type="match status" value="1"/>
</dbReference>
<proteinExistence type="predicted"/>
<evidence type="ECO:0000313" key="3">
    <source>
        <dbReference type="Proteomes" id="UP000253318"/>
    </source>
</evidence>
<dbReference type="InterPro" id="IPR021903">
    <property type="entry name" value="DUF3515"/>
</dbReference>
<name>A0A368TBB7_9ACTN</name>
<protein>
    <submittedName>
        <fullName evidence="2">DUF3515 domain-containing protein</fullName>
    </submittedName>
</protein>
<feature type="signal peptide" evidence="1">
    <location>
        <begin position="1"/>
        <end position="20"/>
    </location>
</feature>
<dbReference type="Pfam" id="PF12028">
    <property type="entry name" value="DUF3515"/>
    <property type="match status" value="1"/>
</dbReference>
<evidence type="ECO:0000256" key="1">
    <source>
        <dbReference type="SAM" id="SignalP"/>
    </source>
</evidence>
<dbReference type="OrthoDB" id="3213819at2"/>
<keyword evidence="1" id="KW-0732">Signal</keyword>
<sequence>MRRAAAGGTLAVAVLLAGCAAGEVEVPAPAPQGRAADLCRTLVDQAPDTLFGQERVAVRPDSEFVAAWGSPTIALRCGVPRPEGLRADSELTVVNEIAWLPQPADRPNLYTAVGREAYVEMSIPPSYTPPAEALVAVGDLIAREVPALPAGEL</sequence>
<keyword evidence="3" id="KW-1185">Reference proteome</keyword>
<dbReference type="RefSeq" id="WP_114396678.1">
    <property type="nucleotide sequence ID" value="NZ_QEIM01000015.1"/>
</dbReference>
<dbReference type="Proteomes" id="UP000253318">
    <property type="component" value="Unassembled WGS sequence"/>
</dbReference>
<accession>A0A368TBB7</accession>
<dbReference type="EMBL" id="QEIN01000005">
    <property type="protein sequence ID" value="RCV62444.1"/>
    <property type="molecule type" value="Genomic_DNA"/>
</dbReference>
<reference evidence="2 3" key="1">
    <citation type="submission" date="2018-04" db="EMBL/GenBank/DDBJ databases">
        <title>Novel actinobacteria from marine sediment.</title>
        <authorList>
            <person name="Ng Z.Y."/>
            <person name="Tan G.Y.A."/>
        </authorList>
    </citation>
    <scope>NUCLEOTIDE SEQUENCE [LARGE SCALE GENOMIC DNA]</scope>
    <source>
        <strain evidence="2 3">TPS81</strain>
    </source>
</reference>
<organism evidence="2 3">
    <name type="scientific">Marinitenerispora sediminis</name>
    <dbReference type="NCBI Taxonomy" id="1931232"/>
    <lineage>
        <taxon>Bacteria</taxon>
        <taxon>Bacillati</taxon>
        <taxon>Actinomycetota</taxon>
        <taxon>Actinomycetes</taxon>
        <taxon>Streptosporangiales</taxon>
        <taxon>Nocardiopsidaceae</taxon>
        <taxon>Marinitenerispora</taxon>
    </lineage>
</organism>
<evidence type="ECO:0000313" key="2">
    <source>
        <dbReference type="EMBL" id="RCV62444.1"/>
    </source>
</evidence>
<feature type="chain" id="PRO_5039618465" evidence="1">
    <location>
        <begin position="21"/>
        <end position="153"/>
    </location>
</feature>
<dbReference type="AlphaFoldDB" id="A0A368TBB7"/>
<comment type="caution">
    <text evidence="2">The sequence shown here is derived from an EMBL/GenBank/DDBJ whole genome shotgun (WGS) entry which is preliminary data.</text>
</comment>
<gene>
    <name evidence="2" type="ORF">DEF24_01140</name>
</gene>